<comment type="caution">
    <text evidence="1">The sequence shown here is derived from an EMBL/GenBank/DDBJ whole genome shotgun (WGS) entry which is preliminary data.</text>
</comment>
<gene>
    <name evidence="1" type="ORF">K488DRAFT_90916</name>
</gene>
<protein>
    <submittedName>
        <fullName evidence="1">Uncharacterized protein</fullName>
    </submittedName>
</protein>
<dbReference type="Proteomes" id="UP000814128">
    <property type="component" value="Unassembled WGS sequence"/>
</dbReference>
<evidence type="ECO:0000313" key="1">
    <source>
        <dbReference type="EMBL" id="KAI0027375.1"/>
    </source>
</evidence>
<sequence>MFPIACNSIGDVIALINLIHDITRALNDIRGSSAEYRDLMAELKVLNWVVKSALEHREHVDQNTQNELVQELLECATLVENAHATLKKFVVLEKRSEKQQTPRFRLASSWRKLEWFFKKGELRGLRDTIASHRSSLQLAMSVLAEADSGDLRASVAEVRNHVQSGFVSAQNATTHAKTVQDLTLAATNGIRNAMDYPCATIQDTRDTVGKIHIAMENVRTTVGDIHAAMEDARTAIDSTRAVTTDIGEGLTETIGSTRADIARVKDLLMDTLNTVKDIRSHMACTRATLKGGSWLR</sequence>
<name>A0ACB8Q6U9_9AGAM</name>
<reference evidence="1" key="2">
    <citation type="journal article" date="2022" name="New Phytol.">
        <title>Evolutionary transition to the ectomycorrhizal habit in the genomes of a hyperdiverse lineage of mushroom-forming fungi.</title>
        <authorList>
            <person name="Looney B."/>
            <person name="Miyauchi S."/>
            <person name="Morin E."/>
            <person name="Drula E."/>
            <person name="Courty P.E."/>
            <person name="Kohler A."/>
            <person name="Kuo A."/>
            <person name="LaButti K."/>
            <person name="Pangilinan J."/>
            <person name="Lipzen A."/>
            <person name="Riley R."/>
            <person name="Andreopoulos W."/>
            <person name="He G."/>
            <person name="Johnson J."/>
            <person name="Nolan M."/>
            <person name="Tritt A."/>
            <person name="Barry K.W."/>
            <person name="Grigoriev I.V."/>
            <person name="Nagy L.G."/>
            <person name="Hibbett D."/>
            <person name="Henrissat B."/>
            <person name="Matheny P.B."/>
            <person name="Labbe J."/>
            <person name="Martin F.M."/>
        </authorList>
    </citation>
    <scope>NUCLEOTIDE SEQUENCE</scope>
    <source>
        <strain evidence="1">EC-137</strain>
    </source>
</reference>
<evidence type="ECO:0000313" key="2">
    <source>
        <dbReference type="Proteomes" id="UP000814128"/>
    </source>
</evidence>
<organism evidence="1 2">
    <name type="scientific">Vararia minispora EC-137</name>
    <dbReference type="NCBI Taxonomy" id="1314806"/>
    <lineage>
        <taxon>Eukaryota</taxon>
        <taxon>Fungi</taxon>
        <taxon>Dikarya</taxon>
        <taxon>Basidiomycota</taxon>
        <taxon>Agaricomycotina</taxon>
        <taxon>Agaricomycetes</taxon>
        <taxon>Russulales</taxon>
        <taxon>Lachnocladiaceae</taxon>
        <taxon>Vararia</taxon>
    </lineage>
</organism>
<reference evidence="1" key="1">
    <citation type="submission" date="2021-02" db="EMBL/GenBank/DDBJ databases">
        <authorList>
            <consortium name="DOE Joint Genome Institute"/>
            <person name="Ahrendt S."/>
            <person name="Looney B.P."/>
            <person name="Miyauchi S."/>
            <person name="Morin E."/>
            <person name="Drula E."/>
            <person name="Courty P.E."/>
            <person name="Chicoki N."/>
            <person name="Fauchery L."/>
            <person name="Kohler A."/>
            <person name="Kuo A."/>
            <person name="Labutti K."/>
            <person name="Pangilinan J."/>
            <person name="Lipzen A."/>
            <person name="Riley R."/>
            <person name="Andreopoulos W."/>
            <person name="He G."/>
            <person name="Johnson J."/>
            <person name="Barry K.W."/>
            <person name="Grigoriev I.V."/>
            <person name="Nagy L."/>
            <person name="Hibbett D."/>
            <person name="Henrissat B."/>
            <person name="Matheny P.B."/>
            <person name="Labbe J."/>
            <person name="Martin F."/>
        </authorList>
    </citation>
    <scope>NUCLEOTIDE SEQUENCE</scope>
    <source>
        <strain evidence="1">EC-137</strain>
    </source>
</reference>
<keyword evidence="2" id="KW-1185">Reference proteome</keyword>
<accession>A0ACB8Q6U9</accession>
<proteinExistence type="predicted"/>
<dbReference type="EMBL" id="MU273916">
    <property type="protein sequence ID" value="KAI0027375.1"/>
    <property type="molecule type" value="Genomic_DNA"/>
</dbReference>